<proteinExistence type="predicted"/>
<name>A0A4C1T502_EUMVA</name>
<comment type="caution">
    <text evidence="1">The sequence shown here is derived from an EMBL/GenBank/DDBJ whole genome shotgun (WGS) entry which is preliminary data.</text>
</comment>
<dbReference type="EMBL" id="BGZK01004361">
    <property type="protein sequence ID" value="GBP08537.1"/>
    <property type="molecule type" value="Genomic_DNA"/>
</dbReference>
<dbReference type="AlphaFoldDB" id="A0A4C1T502"/>
<organism evidence="1 2">
    <name type="scientific">Eumeta variegata</name>
    <name type="common">Bagworm moth</name>
    <name type="synonym">Eumeta japonica</name>
    <dbReference type="NCBI Taxonomy" id="151549"/>
    <lineage>
        <taxon>Eukaryota</taxon>
        <taxon>Metazoa</taxon>
        <taxon>Ecdysozoa</taxon>
        <taxon>Arthropoda</taxon>
        <taxon>Hexapoda</taxon>
        <taxon>Insecta</taxon>
        <taxon>Pterygota</taxon>
        <taxon>Neoptera</taxon>
        <taxon>Endopterygota</taxon>
        <taxon>Lepidoptera</taxon>
        <taxon>Glossata</taxon>
        <taxon>Ditrysia</taxon>
        <taxon>Tineoidea</taxon>
        <taxon>Psychidae</taxon>
        <taxon>Oiketicinae</taxon>
        <taxon>Eumeta</taxon>
    </lineage>
</organism>
<gene>
    <name evidence="1" type="ORF">EVAR_71809_1</name>
</gene>
<reference evidence="1 2" key="1">
    <citation type="journal article" date="2019" name="Commun. Biol.">
        <title>The bagworm genome reveals a unique fibroin gene that provides high tensile strength.</title>
        <authorList>
            <person name="Kono N."/>
            <person name="Nakamura H."/>
            <person name="Ohtoshi R."/>
            <person name="Tomita M."/>
            <person name="Numata K."/>
            <person name="Arakawa K."/>
        </authorList>
    </citation>
    <scope>NUCLEOTIDE SEQUENCE [LARGE SCALE GENOMIC DNA]</scope>
</reference>
<accession>A0A4C1T502</accession>
<dbReference type="OrthoDB" id="616263at2759"/>
<protein>
    <submittedName>
        <fullName evidence="1">Uncharacterized protein</fullName>
    </submittedName>
</protein>
<sequence length="88" mass="9997">MKAQNQSNYRGITQGDVISRNPFYSIGDVLKLLNWRGYSININGTSYAERSVGQRVFTSDLIDKILRIHRTLDKQTMKVHEVAEAVGI</sequence>
<evidence type="ECO:0000313" key="2">
    <source>
        <dbReference type="Proteomes" id="UP000299102"/>
    </source>
</evidence>
<evidence type="ECO:0000313" key="1">
    <source>
        <dbReference type="EMBL" id="GBP08537.1"/>
    </source>
</evidence>
<keyword evidence="2" id="KW-1185">Reference proteome</keyword>
<dbReference type="Proteomes" id="UP000299102">
    <property type="component" value="Unassembled WGS sequence"/>
</dbReference>